<reference evidence="3" key="1">
    <citation type="submission" date="2023-07" db="EMBL/GenBank/DDBJ databases">
        <title>30 novel species of actinomycetes from the DSMZ collection.</title>
        <authorList>
            <person name="Nouioui I."/>
        </authorList>
    </citation>
    <scope>NUCLEOTIDE SEQUENCE [LARGE SCALE GENOMIC DNA]</scope>
    <source>
        <strain evidence="3">DSM 44915</strain>
    </source>
</reference>
<dbReference type="Proteomes" id="UP001183410">
    <property type="component" value="Unassembled WGS sequence"/>
</dbReference>
<evidence type="ECO:0000259" key="1">
    <source>
        <dbReference type="Pfam" id="PF04149"/>
    </source>
</evidence>
<proteinExistence type="predicted"/>
<accession>A0ABU2JPV8</accession>
<gene>
    <name evidence="2" type="ORF">RM844_12035</name>
</gene>
<sequence>MTHHTRTLRAADLAGVADWYKSSYSSGSGNNCVETADVSEVYGGVAVRDSKMPHGAALLVAPTSWSSFVNATGAGGLRPS</sequence>
<name>A0ABU2JPV8_9ACTN</name>
<feature type="domain" description="DUF397" evidence="1">
    <location>
        <begin position="17"/>
        <end position="71"/>
    </location>
</feature>
<comment type="caution">
    <text evidence="2">The sequence shown here is derived from an EMBL/GenBank/DDBJ whole genome shotgun (WGS) entry which is preliminary data.</text>
</comment>
<protein>
    <submittedName>
        <fullName evidence="2">DUF397 domain-containing protein</fullName>
    </submittedName>
</protein>
<evidence type="ECO:0000313" key="2">
    <source>
        <dbReference type="EMBL" id="MDT0267018.1"/>
    </source>
</evidence>
<dbReference type="RefSeq" id="WP_311667076.1">
    <property type="nucleotide sequence ID" value="NZ_JAVREO010000006.1"/>
</dbReference>
<dbReference type="InterPro" id="IPR007278">
    <property type="entry name" value="DUF397"/>
</dbReference>
<keyword evidence="3" id="KW-1185">Reference proteome</keyword>
<organism evidence="2 3">
    <name type="scientific">Streptomyces chisholmiae</name>
    <dbReference type="NCBI Taxonomy" id="3075540"/>
    <lineage>
        <taxon>Bacteria</taxon>
        <taxon>Bacillati</taxon>
        <taxon>Actinomycetota</taxon>
        <taxon>Actinomycetes</taxon>
        <taxon>Kitasatosporales</taxon>
        <taxon>Streptomycetaceae</taxon>
        <taxon>Streptomyces</taxon>
    </lineage>
</organism>
<evidence type="ECO:0000313" key="3">
    <source>
        <dbReference type="Proteomes" id="UP001183410"/>
    </source>
</evidence>
<dbReference type="Pfam" id="PF04149">
    <property type="entry name" value="DUF397"/>
    <property type="match status" value="1"/>
</dbReference>
<dbReference type="EMBL" id="JAVREO010000006">
    <property type="protein sequence ID" value="MDT0267018.1"/>
    <property type="molecule type" value="Genomic_DNA"/>
</dbReference>